<name>A0A4S4ETL2_CAMSN</name>
<keyword evidence="3" id="KW-1185">Reference proteome</keyword>
<protein>
    <submittedName>
        <fullName evidence="2">Uncharacterized protein</fullName>
    </submittedName>
</protein>
<feature type="region of interest" description="Disordered" evidence="1">
    <location>
        <begin position="62"/>
        <end position="82"/>
    </location>
</feature>
<organism evidence="2 3">
    <name type="scientific">Camellia sinensis var. sinensis</name>
    <name type="common">China tea</name>
    <dbReference type="NCBI Taxonomy" id="542762"/>
    <lineage>
        <taxon>Eukaryota</taxon>
        <taxon>Viridiplantae</taxon>
        <taxon>Streptophyta</taxon>
        <taxon>Embryophyta</taxon>
        <taxon>Tracheophyta</taxon>
        <taxon>Spermatophyta</taxon>
        <taxon>Magnoliopsida</taxon>
        <taxon>eudicotyledons</taxon>
        <taxon>Gunneridae</taxon>
        <taxon>Pentapetalae</taxon>
        <taxon>asterids</taxon>
        <taxon>Ericales</taxon>
        <taxon>Theaceae</taxon>
        <taxon>Camellia</taxon>
    </lineage>
</organism>
<evidence type="ECO:0000256" key="1">
    <source>
        <dbReference type="SAM" id="MobiDB-lite"/>
    </source>
</evidence>
<accession>A0A4S4ETL2</accession>
<evidence type="ECO:0000313" key="3">
    <source>
        <dbReference type="Proteomes" id="UP000306102"/>
    </source>
</evidence>
<evidence type="ECO:0000313" key="2">
    <source>
        <dbReference type="EMBL" id="THG20238.1"/>
    </source>
</evidence>
<dbReference type="Proteomes" id="UP000306102">
    <property type="component" value="Unassembled WGS sequence"/>
</dbReference>
<dbReference type="PANTHER" id="PTHR31439:SF4">
    <property type="entry name" value="NEURONAL PAS DOMAIN PROTEIN"/>
    <property type="match status" value="1"/>
</dbReference>
<reference evidence="2 3" key="1">
    <citation type="journal article" date="2018" name="Proc. Natl. Acad. Sci. U.S.A.">
        <title>Draft genome sequence of Camellia sinensis var. sinensis provides insights into the evolution of the tea genome and tea quality.</title>
        <authorList>
            <person name="Wei C."/>
            <person name="Yang H."/>
            <person name="Wang S."/>
            <person name="Zhao J."/>
            <person name="Liu C."/>
            <person name="Gao L."/>
            <person name="Xia E."/>
            <person name="Lu Y."/>
            <person name="Tai Y."/>
            <person name="She G."/>
            <person name="Sun J."/>
            <person name="Cao H."/>
            <person name="Tong W."/>
            <person name="Gao Q."/>
            <person name="Li Y."/>
            <person name="Deng W."/>
            <person name="Jiang X."/>
            <person name="Wang W."/>
            <person name="Chen Q."/>
            <person name="Zhang S."/>
            <person name="Li H."/>
            <person name="Wu J."/>
            <person name="Wang P."/>
            <person name="Li P."/>
            <person name="Shi C."/>
            <person name="Zheng F."/>
            <person name="Jian J."/>
            <person name="Huang B."/>
            <person name="Shan D."/>
            <person name="Shi M."/>
            <person name="Fang C."/>
            <person name="Yue Y."/>
            <person name="Li F."/>
            <person name="Li D."/>
            <person name="Wei S."/>
            <person name="Han B."/>
            <person name="Jiang C."/>
            <person name="Yin Y."/>
            <person name="Xia T."/>
            <person name="Zhang Z."/>
            <person name="Bennetzen J.L."/>
            <person name="Zhao S."/>
            <person name="Wan X."/>
        </authorList>
    </citation>
    <scope>NUCLEOTIDE SEQUENCE [LARGE SCALE GENOMIC DNA]</scope>
    <source>
        <strain evidence="3">cv. Shuchazao</strain>
        <tissue evidence="2">Leaf</tissue>
    </source>
</reference>
<gene>
    <name evidence="2" type="ORF">TEA_007968</name>
</gene>
<comment type="caution">
    <text evidence="2">The sequence shown here is derived from an EMBL/GenBank/DDBJ whole genome shotgun (WGS) entry which is preliminary data.</text>
</comment>
<sequence>MLPLHLSDLVLEWYDLDRGVAHLGQGVAQLSQVLSFLAEDLDLCLDPDVPRTIVGDLAPAGTSASPATSASSSSTSSPSSSSSFFPDVWTWIQNLPAITQWRKDSMSICICCLSSSQPSLKLSISKNPQSSSLSFSILADYNLPISLWTSKPFKLNSKFTNSIDEETISNLFVNFIEDVLNYCPNRTTSFLRIPQINSSNNFKDIFNVSFLTLTFLICIYEAPADLRSESLNVLKNQLACPRSRETTKLLARLVGSSLEEQWMRSVNLAITNWIVELQAMLNHSIKTPSPLFSYGVSNVGLWKVQLYCPVIAMNVEKSTNPPPDERLWFSLNYHQLEGVIQLNYKVIVREKWVDVMVNVDNIRCDIIRLVTETLMTERGAGTSEKHFPSRISLQLTPQTNVLTVSVTKSSDNPTREIDQEKTLEGSFIQPNSLGLKISAVETMTTTLKPWKFEQSVYGDTANLNWFLHDSVDGREVFSSKPSKMAMIQPKAWFKNRYSSVYRPFTRQGGVVFANDEYGETVGWKVERSELGKVMEWEMRGWIWLTYWPNKHWSFYSETRRLEFREILQLTLS</sequence>
<dbReference type="AlphaFoldDB" id="A0A4S4ETL2"/>
<proteinExistence type="predicted"/>
<dbReference type="EMBL" id="SDRB02002058">
    <property type="protein sequence ID" value="THG20238.1"/>
    <property type="molecule type" value="Genomic_DNA"/>
</dbReference>
<dbReference type="PANTHER" id="PTHR31439">
    <property type="entry name" value="EXPRESSED PROTEIN"/>
    <property type="match status" value="1"/>
</dbReference>